<dbReference type="Proteomes" id="UP000253318">
    <property type="component" value="Unassembled WGS sequence"/>
</dbReference>
<keyword evidence="3" id="KW-1185">Reference proteome</keyword>
<dbReference type="GO" id="GO:0005829">
    <property type="term" value="C:cytosol"/>
    <property type="evidence" value="ECO:0007669"/>
    <property type="project" value="TreeGrafter"/>
</dbReference>
<name>A0A368SXI3_9ACTN</name>
<reference evidence="2 3" key="1">
    <citation type="submission" date="2018-04" db="EMBL/GenBank/DDBJ databases">
        <title>Novel actinobacteria from marine sediment.</title>
        <authorList>
            <person name="Ng Z.Y."/>
            <person name="Tan G.Y.A."/>
        </authorList>
    </citation>
    <scope>NUCLEOTIDE SEQUENCE [LARGE SCALE GENOMIC DNA]</scope>
    <source>
        <strain evidence="2 3">TPS81</strain>
    </source>
</reference>
<sequence length="80" mass="8752">SSDVLREYREYERSMTTLVDAAVKPRVARYVAGIRTRLDAARLAGDGRRVPFHIMKSNGGVLSAEEVVHQPISTVLSGPA</sequence>
<dbReference type="InterPro" id="IPR045079">
    <property type="entry name" value="Oxoprolinase-like"/>
</dbReference>
<feature type="domain" description="Hydantoinase A/oxoprolinase" evidence="1">
    <location>
        <begin position="13"/>
        <end position="80"/>
    </location>
</feature>
<dbReference type="InterPro" id="IPR002821">
    <property type="entry name" value="Hydantoinase_A"/>
</dbReference>
<protein>
    <submittedName>
        <fullName evidence="2">5-oxoprolinase</fullName>
    </submittedName>
</protein>
<dbReference type="RefSeq" id="WP_309485925.1">
    <property type="nucleotide sequence ID" value="NZ_QEIN01000624.1"/>
</dbReference>
<dbReference type="EMBL" id="QEIN01000624">
    <property type="protein sequence ID" value="RCV47149.1"/>
    <property type="molecule type" value="Genomic_DNA"/>
</dbReference>
<dbReference type="AlphaFoldDB" id="A0A368SXI3"/>
<dbReference type="PANTHER" id="PTHR11365:SF23">
    <property type="entry name" value="HYPOTHETICAL 5-OXOPROLINASE (EUROFUNG)-RELATED"/>
    <property type="match status" value="1"/>
</dbReference>
<comment type="caution">
    <text evidence="2">The sequence shown here is derived from an EMBL/GenBank/DDBJ whole genome shotgun (WGS) entry which is preliminary data.</text>
</comment>
<dbReference type="PANTHER" id="PTHR11365">
    <property type="entry name" value="5-OXOPROLINASE RELATED"/>
    <property type="match status" value="1"/>
</dbReference>
<accession>A0A368SXI3</accession>
<dbReference type="GO" id="GO:0017168">
    <property type="term" value="F:5-oxoprolinase (ATP-hydrolyzing) activity"/>
    <property type="evidence" value="ECO:0007669"/>
    <property type="project" value="TreeGrafter"/>
</dbReference>
<feature type="non-terminal residue" evidence="2">
    <location>
        <position position="80"/>
    </location>
</feature>
<dbReference type="Pfam" id="PF01968">
    <property type="entry name" value="Hydantoinase_A"/>
    <property type="match status" value="1"/>
</dbReference>
<organism evidence="2 3">
    <name type="scientific">Marinitenerispora sediminis</name>
    <dbReference type="NCBI Taxonomy" id="1931232"/>
    <lineage>
        <taxon>Bacteria</taxon>
        <taxon>Bacillati</taxon>
        <taxon>Actinomycetota</taxon>
        <taxon>Actinomycetes</taxon>
        <taxon>Streptosporangiales</taxon>
        <taxon>Nocardiopsidaceae</taxon>
        <taxon>Marinitenerispora</taxon>
    </lineage>
</organism>
<dbReference type="GO" id="GO:0006749">
    <property type="term" value="P:glutathione metabolic process"/>
    <property type="evidence" value="ECO:0007669"/>
    <property type="project" value="TreeGrafter"/>
</dbReference>
<gene>
    <name evidence="2" type="ORF">DEF24_27565</name>
</gene>
<evidence type="ECO:0000313" key="3">
    <source>
        <dbReference type="Proteomes" id="UP000253318"/>
    </source>
</evidence>
<proteinExistence type="predicted"/>
<evidence type="ECO:0000313" key="2">
    <source>
        <dbReference type="EMBL" id="RCV47149.1"/>
    </source>
</evidence>
<feature type="non-terminal residue" evidence="2">
    <location>
        <position position="1"/>
    </location>
</feature>
<evidence type="ECO:0000259" key="1">
    <source>
        <dbReference type="Pfam" id="PF01968"/>
    </source>
</evidence>